<gene>
    <name evidence="8" type="ORF">AB0D65_37240</name>
</gene>
<dbReference type="InterPro" id="IPR041372">
    <property type="entry name" value="Cas3_C"/>
</dbReference>
<evidence type="ECO:0000313" key="8">
    <source>
        <dbReference type="EMBL" id="MEU9356486.1"/>
    </source>
</evidence>
<evidence type="ECO:0000256" key="1">
    <source>
        <dbReference type="ARBA" id="ARBA00022741"/>
    </source>
</evidence>
<dbReference type="InterPro" id="IPR054712">
    <property type="entry name" value="Cas3-like_dom"/>
</dbReference>
<keyword evidence="3" id="KW-0347">Helicase</keyword>
<keyword evidence="4" id="KW-0067">ATP-binding</keyword>
<protein>
    <submittedName>
        <fullName evidence="8">CRISPR-associated helicase Cas3</fullName>
    </submittedName>
</protein>
<keyword evidence="1" id="KW-0547">Nucleotide-binding</keyword>
<dbReference type="Pfam" id="PF18395">
    <property type="entry name" value="Cas3_C"/>
    <property type="match status" value="1"/>
</dbReference>
<evidence type="ECO:0000256" key="3">
    <source>
        <dbReference type="ARBA" id="ARBA00022806"/>
    </source>
</evidence>
<name>A0ABV3EHJ5_9ACTN</name>
<evidence type="ECO:0000256" key="5">
    <source>
        <dbReference type="ARBA" id="ARBA00023118"/>
    </source>
</evidence>
<organism evidence="8 9">
    <name type="scientific">Streptomyces griseoloalbus</name>
    <dbReference type="NCBI Taxonomy" id="67303"/>
    <lineage>
        <taxon>Bacteria</taxon>
        <taxon>Bacillati</taxon>
        <taxon>Actinomycetota</taxon>
        <taxon>Actinomycetes</taxon>
        <taxon>Kitasatosporales</taxon>
        <taxon>Streptomycetaceae</taxon>
        <taxon>Streptomyces</taxon>
    </lineage>
</organism>
<keyword evidence="2" id="KW-0378">Hydrolase</keyword>
<feature type="non-terminal residue" evidence="8">
    <location>
        <position position="1"/>
    </location>
</feature>
<reference evidence="8 9" key="1">
    <citation type="submission" date="2024-06" db="EMBL/GenBank/DDBJ databases">
        <title>The Natural Products Discovery Center: Release of the First 8490 Sequenced Strains for Exploring Actinobacteria Biosynthetic Diversity.</title>
        <authorList>
            <person name="Kalkreuter E."/>
            <person name="Kautsar S.A."/>
            <person name="Yang D."/>
            <person name="Bader C.D."/>
            <person name="Teijaro C.N."/>
            <person name="Fluegel L."/>
            <person name="Davis C.M."/>
            <person name="Simpson J.R."/>
            <person name="Lauterbach L."/>
            <person name="Steele A.D."/>
            <person name="Gui C."/>
            <person name="Meng S."/>
            <person name="Li G."/>
            <person name="Viehrig K."/>
            <person name="Ye F."/>
            <person name="Su P."/>
            <person name="Kiefer A.F."/>
            <person name="Nichols A."/>
            <person name="Cepeda A.J."/>
            <person name="Yan W."/>
            <person name="Fan B."/>
            <person name="Jiang Y."/>
            <person name="Adhikari A."/>
            <person name="Zheng C.-J."/>
            <person name="Schuster L."/>
            <person name="Cowan T.M."/>
            <person name="Smanski M.J."/>
            <person name="Chevrette M.G."/>
            <person name="De Carvalho L.P.S."/>
            <person name="Shen B."/>
        </authorList>
    </citation>
    <scope>NUCLEOTIDE SEQUENCE [LARGE SCALE GENOMIC DNA]</scope>
    <source>
        <strain evidence="8 9">NPDC048274</strain>
    </source>
</reference>
<dbReference type="Proteomes" id="UP001551582">
    <property type="component" value="Unassembled WGS sequence"/>
</dbReference>
<dbReference type="Pfam" id="PF22590">
    <property type="entry name" value="Cas3-like_C_2"/>
    <property type="match status" value="1"/>
</dbReference>
<proteinExistence type="predicted"/>
<evidence type="ECO:0000259" key="7">
    <source>
        <dbReference type="Pfam" id="PF22590"/>
    </source>
</evidence>
<feature type="domain" description="CRISPR-associated nuclease/helicase Cas3" evidence="7">
    <location>
        <begin position="4"/>
        <end position="65"/>
    </location>
</feature>
<keyword evidence="9" id="KW-1185">Reference proteome</keyword>
<dbReference type="EMBL" id="JBEZLS010000072">
    <property type="protein sequence ID" value="MEU9356486.1"/>
    <property type="molecule type" value="Genomic_DNA"/>
</dbReference>
<dbReference type="SUPFAM" id="SSF52540">
    <property type="entry name" value="P-loop containing nucleoside triphosphate hydrolases"/>
    <property type="match status" value="1"/>
</dbReference>
<feature type="domain" description="Cas3 C-terminal" evidence="6">
    <location>
        <begin position="207"/>
        <end position="318"/>
    </location>
</feature>
<evidence type="ECO:0000256" key="2">
    <source>
        <dbReference type="ARBA" id="ARBA00022801"/>
    </source>
</evidence>
<accession>A0ABV3EHJ5</accession>
<evidence type="ECO:0000313" key="9">
    <source>
        <dbReference type="Proteomes" id="UP001551582"/>
    </source>
</evidence>
<sequence>GDVREARTREVTQGLGRTGPRPLRRIVVATQVVEQSLDLDADIVISDLAPLSLLLQRAGRCWRHENHWARHGYPGGRGRPAWASGPRLVVLDPITGGGKTPAQWGEVYSEHLLSATSRTLAGIGNGTISIPGDVQDLVEAVHGDNEDFDWNTPGGSEAKAWTAHKGKEIAERSIAGLLAVPRARSVSALHDLHNLPGEEDEWEVSTRLGADSVRLLCAYLHKDGRLTLDVDGERLFPQAAEDGKMQAALVREVMRRTMAVRADWLKEADPDSSAPPKSWTQHPMLADLRVLYQPVQDGSAQAVKVGGKTLRLDEDLGLVRK</sequence>
<keyword evidence="5" id="KW-0051">Antiviral defense</keyword>
<comment type="caution">
    <text evidence="8">The sequence shown here is derived from an EMBL/GenBank/DDBJ whole genome shotgun (WGS) entry which is preliminary data.</text>
</comment>
<evidence type="ECO:0000256" key="4">
    <source>
        <dbReference type="ARBA" id="ARBA00022840"/>
    </source>
</evidence>
<dbReference type="InterPro" id="IPR027417">
    <property type="entry name" value="P-loop_NTPase"/>
</dbReference>
<evidence type="ECO:0000259" key="6">
    <source>
        <dbReference type="Pfam" id="PF18395"/>
    </source>
</evidence>